<reference evidence="1" key="1">
    <citation type="submission" date="2020-03" db="EMBL/GenBank/DDBJ databases">
        <title>The deep terrestrial virosphere.</title>
        <authorList>
            <person name="Holmfeldt K."/>
            <person name="Nilsson E."/>
            <person name="Simone D."/>
            <person name="Lopez-Fernandez M."/>
            <person name="Wu X."/>
            <person name="de Brujin I."/>
            <person name="Lundin D."/>
            <person name="Andersson A."/>
            <person name="Bertilsson S."/>
            <person name="Dopson M."/>
        </authorList>
    </citation>
    <scope>NUCLEOTIDE SEQUENCE</scope>
    <source>
        <strain evidence="2">MM415A02162</strain>
        <strain evidence="3">MM415B02872</strain>
        <strain evidence="1">TM448A04617</strain>
    </source>
</reference>
<evidence type="ECO:0000313" key="1">
    <source>
        <dbReference type="EMBL" id="QJA54319.1"/>
    </source>
</evidence>
<evidence type="ECO:0000313" key="2">
    <source>
        <dbReference type="EMBL" id="QJA73906.1"/>
    </source>
</evidence>
<dbReference type="EMBL" id="MT144496">
    <property type="protein sequence ID" value="QJA54319.1"/>
    <property type="molecule type" value="Genomic_DNA"/>
</dbReference>
<dbReference type="AlphaFoldDB" id="A0A6H2A3M1"/>
<proteinExistence type="predicted"/>
<dbReference type="EMBL" id="MT142061">
    <property type="protein sequence ID" value="QJA73906.1"/>
    <property type="molecule type" value="Genomic_DNA"/>
</dbReference>
<sequence>MKKVKKVYHEIEVPEGKYCWNTKENIMCEQMNPRFSQGECLLEFFPTFEIKVGWLKPNKCLNLKTVGE</sequence>
<name>A0A6H2A3M1_9ZZZZ</name>
<gene>
    <name evidence="2" type="ORF">MM415A02162_0010</name>
    <name evidence="3" type="ORF">MM415B02872_0010</name>
    <name evidence="1" type="ORF">TM448A04617_0004</name>
</gene>
<evidence type="ECO:0000313" key="3">
    <source>
        <dbReference type="EMBL" id="QJA87892.1"/>
    </source>
</evidence>
<organism evidence="1">
    <name type="scientific">viral metagenome</name>
    <dbReference type="NCBI Taxonomy" id="1070528"/>
    <lineage>
        <taxon>unclassified sequences</taxon>
        <taxon>metagenomes</taxon>
        <taxon>organismal metagenomes</taxon>
    </lineage>
</organism>
<accession>A0A6H2A3M1</accession>
<dbReference type="EMBL" id="MT142739">
    <property type="protein sequence ID" value="QJA87892.1"/>
    <property type="molecule type" value="Genomic_DNA"/>
</dbReference>
<protein>
    <submittedName>
        <fullName evidence="1">Uncharacterized protein</fullName>
    </submittedName>
</protein>